<dbReference type="KEGG" id="pam:PANA_2921"/>
<accession>D4GKP9</accession>
<name>D4GKP9_PANAM</name>
<dbReference type="HOGENOM" id="CLU_328416_0_0_6"/>
<protein>
    <submittedName>
        <fullName evidence="2">Uncharacterized protein</fullName>
    </submittedName>
</protein>
<evidence type="ECO:0000313" key="2">
    <source>
        <dbReference type="EMBL" id="ADD78088.1"/>
    </source>
</evidence>
<evidence type="ECO:0000256" key="1">
    <source>
        <dbReference type="SAM" id="MobiDB-lite"/>
    </source>
</evidence>
<feature type="region of interest" description="Disordered" evidence="1">
    <location>
        <begin position="639"/>
        <end position="667"/>
    </location>
</feature>
<dbReference type="EMBL" id="CP001875">
    <property type="protein sequence ID" value="ADD78088.1"/>
    <property type="molecule type" value="Genomic_DNA"/>
</dbReference>
<keyword evidence="3" id="KW-1185">Reference proteome</keyword>
<proteinExistence type="predicted"/>
<dbReference type="Proteomes" id="UP000001702">
    <property type="component" value="Chromosome"/>
</dbReference>
<dbReference type="AlphaFoldDB" id="D4GKP9"/>
<evidence type="ECO:0000313" key="3">
    <source>
        <dbReference type="Proteomes" id="UP000001702"/>
    </source>
</evidence>
<reference evidence="2 3" key="1">
    <citation type="journal article" date="2010" name="J. Bacteriol.">
        <title>Genome sequence of Pantoea ananatis LMG20103, the causative agent of Eucalyptus blight and dieback.</title>
        <authorList>
            <person name="De Maayer P."/>
            <person name="Chan W.Y."/>
            <person name="Venter S.N."/>
            <person name="Toth I.K."/>
            <person name="Birch P.R."/>
            <person name="Joubert F."/>
            <person name="Coutinho T.A."/>
        </authorList>
    </citation>
    <scope>NUCLEOTIDE SEQUENCE [LARGE SCALE GENOMIC DNA]</scope>
    <source>
        <strain evidence="2 3">LMG 20103</strain>
    </source>
</reference>
<organism evidence="2 3">
    <name type="scientific">Pantoea ananatis (strain LMG 20103)</name>
    <dbReference type="NCBI Taxonomy" id="706191"/>
    <lineage>
        <taxon>Bacteria</taxon>
        <taxon>Pseudomonadati</taxon>
        <taxon>Pseudomonadota</taxon>
        <taxon>Gammaproteobacteria</taxon>
        <taxon>Enterobacterales</taxon>
        <taxon>Erwiniaceae</taxon>
        <taxon>Pantoea</taxon>
    </lineage>
</organism>
<gene>
    <name evidence="2" type="ordered locus">PANA_2921</name>
</gene>
<feature type="compositionally biased region" description="Basic residues" evidence="1">
    <location>
        <begin position="652"/>
        <end position="662"/>
    </location>
</feature>
<sequence>MKSETKGITHLIRLIEECPLLAHSEFKVGSYLLWRESSVRACFSCCRITHLNPSGLKESKPVILFALLTLIFYQSLTLWLTEKVWAYRSPWMTGGRKKTGFRRFRLSYCVRIVALRQPVGAAFIRQPEVGLHACFRAPLQVAPAVLAQDALQRLAEGLHAERVAVAVGLHVRQIGVVEVATGLQGLDAGVTHVQAVRLGGRKQVAAEVHHRVGVALDAHGFAGILLLLKQRAGVLRAAEALHQLAHDNGQLRLYLLLQLRVALVCRDDFREVQDDAAARHAPAAVGEAHGVVVHGQYHPPGCGSSRRRGTWGQRTPHAAGNRLDARAVAAPLLLVGQADERIADDRRPLARVFQRLDDGRHGVVRSRQHGGDFRHDALAAAAGAGDLQKQLPVVAVRQHHEQRGQNHVPFLCTATGGAVEPLPEVRRVALQRFAVHGVGVVHVAQRAQPVLTPVRAEGAAAGVERAVAKADELSLRRGLLGQHQLERVNHARHLARRKRRAQALKQLRHVAPELVAGNHLPRPGLIAAEDFAAGVHGQIAPVVLRNALRLLAGAHGRKLGLAHGVERAGGGRGRGFPQRLPGGFLTVRGKGVVPVAEHRRQGNRCVAGCGGVLRLTLAVAVQVTVGGNHQRQRRMLFTDEAGQGKEVSGRQRNPHRVTRQRVHGQPGGVALGEPDAFRCAFTAQDVAGTFHLAALKRALVTGCVNQLDVDQRAVRVVQRHHQVAGAVGGQCHLMRLRERQAGLLRQPLAGQVGVAGDRFCAADQLLRQRGGGNAGGLVVRLWRCGFSHRRQVAGQVVHARSRPAQADAQRLLHQVHAVTGPALVAEPRPAPLFIVKAEAVFAAAHRARRVPVLHHLHAQRGQDAGPLAPRGAGRV</sequence>